<dbReference type="InterPro" id="IPR006342">
    <property type="entry name" value="FkbM_mtfrase"/>
</dbReference>
<dbReference type="InterPro" id="IPR052514">
    <property type="entry name" value="SAM-dependent_MTase"/>
</dbReference>
<dbReference type="PANTHER" id="PTHR34203">
    <property type="entry name" value="METHYLTRANSFERASE, FKBM FAMILY PROTEIN"/>
    <property type="match status" value="1"/>
</dbReference>
<gene>
    <name evidence="2" type="ORF">ELS19_06820</name>
</gene>
<dbReference type="InterPro" id="IPR029063">
    <property type="entry name" value="SAM-dependent_MTases_sf"/>
</dbReference>
<proteinExistence type="predicted"/>
<dbReference type="RefSeq" id="WP_129784125.1">
    <property type="nucleotide sequence ID" value="NZ_RZHH01000002.1"/>
</dbReference>
<dbReference type="Pfam" id="PF05050">
    <property type="entry name" value="Methyltransf_21"/>
    <property type="match status" value="1"/>
</dbReference>
<dbReference type="AlphaFoldDB" id="A0A482TLE6"/>
<comment type="caution">
    <text evidence="2">The sequence shown here is derived from an EMBL/GenBank/DDBJ whole genome shotgun (WGS) entry which is preliminary data.</text>
</comment>
<feature type="domain" description="Methyltransferase FkbM" evidence="1">
    <location>
        <begin position="77"/>
        <end position="218"/>
    </location>
</feature>
<dbReference type="EMBL" id="RZHH01000002">
    <property type="protein sequence ID" value="RYJ13705.1"/>
    <property type="molecule type" value="Genomic_DNA"/>
</dbReference>
<sequence>MTARVSVLGRDINLRWWYLRLRYQLSSRVQSRTVDSVTAKFVPTTFHEYRRINTLTEERDVVADILSELRPDDIFYDVGANIGTHSCFAGQVAAETHSFEPHPETARSLQTNLRQNGGTFEVHQVALSNSNGTAKLGLPEGDNEELGVGTFTLLDSSDHAETWEVELAVGDEYVESSGIAPPTVTKIDVEGAELDVIEGFTQALSEARVIYCEVHLESVPLEAVTSRFDELGFDSSELFRRDGTVFVKATKT</sequence>
<dbReference type="PANTHER" id="PTHR34203:SF15">
    <property type="entry name" value="SLL1173 PROTEIN"/>
    <property type="match status" value="1"/>
</dbReference>
<organism evidence="2 3">
    <name type="scientific">Halogeometricum borinquense</name>
    <dbReference type="NCBI Taxonomy" id="60847"/>
    <lineage>
        <taxon>Archaea</taxon>
        <taxon>Methanobacteriati</taxon>
        <taxon>Methanobacteriota</taxon>
        <taxon>Stenosarchaea group</taxon>
        <taxon>Halobacteria</taxon>
        <taxon>Halobacteriales</taxon>
        <taxon>Haloferacaceae</taxon>
        <taxon>Halogeometricum</taxon>
    </lineage>
</organism>
<evidence type="ECO:0000313" key="3">
    <source>
        <dbReference type="Proteomes" id="UP000294028"/>
    </source>
</evidence>
<evidence type="ECO:0000259" key="1">
    <source>
        <dbReference type="Pfam" id="PF05050"/>
    </source>
</evidence>
<reference evidence="2 3" key="1">
    <citation type="submission" date="2018-12" db="EMBL/GenBank/DDBJ databases">
        <title>Genome analysis provides insights into bioremediation potentialities of Halogeometricum borinquense strain N11.</title>
        <authorList>
            <person name="Najjari A."/>
            <person name="Youssef N."/>
            <person name="Fhoula I."/>
            <person name="Ben Dhia O."/>
            <person name="Mahjoubi M."/>
            <person name="Ouzari H.I."/>
            <person name="Cherif A."/>
        </authorList>
    </citation>
    <scope>NUCLEOTIDE SEQUENCE [LARGE SCALE GENOMIC DNA]</scope>
    <source>
        <strain evidence="2 3">N11</strain>
    </source>
</reference>
<evidence type="ECO:0000313" key="2">
    <source>
        <dbReference type="EMBL" id="RYJ13705.1"/>
    </source>
</evidence>
<dbReference type="Proteomes" id="UP000294028">
    <property type="component" value="Unassembled WGS sequence"/>
</dbReference>
<dbReference type="GO" id="GO:0008168">
    <property type="term" value="F:methyltransferase activity"/>
    <property type="evidence" value="ECO:0007669"/>
    <property type="project" value="UniProtKB-KW"/>
</dbReference>
<name>A0A482TLE6_9EURY</name>
<dbReference type="GO" id="GO:0032259">
    <property type="term" value="P:methylation"/>
    <property type="evidence" value="ECO:0007669"/>
    <property type="project" value="UniProtKB-KW"/>
</dbReference>
<accession>A0A482TLE6</accession>
<protein>
    <submittedName>
        <fullName evidence="2">FkbM family methyltransferase</fullName>
    </submittedName>
</protein>
<dbReference type="SUPFAM" id="SSF53335">
    <property type="entry name" value="S-adenosyl-L-methionine-dependent methyltransferases"/>
    <property type="match status" value="1"/>
</dbReference>
<dbReference type="NCBIfam" id="TIGR01444">
    <property type="entry name" value="fkbM_fam"/>
    <property type="match status" value="1"/>
</dbReference>
<dbReference type="Gene3D" id="3.40.50.150">
    <property type="entry name" value="Vaccinia Virus protein VP39"/>
    <property type="match status" value="1"/>
</dbReference>
<keyword evidence="2" id="KW-0489">Methyltransferase</keyword>
<keyword evidence="2" id="KW-0808">Transferase</keyword>